<comment type="caution">
    <text evidence="2">The sequence shown here is derived from an EMBL/GenBank/DDBJ whole genome shotgun (WGS) entry which is preliminary data.</text>
</comment>
<dbReference type="Proteomes" id="UP000218231">
    <property type="component" value="Unassembled WGS sequence"/>
</dbReference>
<feature type="chain" id="PRO_5012855812" description="WAP domain-containing protein" evidence="1">
    <location>
        <begin position="28"/>
        <end position="109"/>
    </location>
</feature>
<dbReference type="AlphaFoldDB" id="A0A2A2KI76"/>
<gene>
    <name evidence="2" type="ORF">WR25_04651</name>
</gene>
<evidence type="ECO:0000313" key="3">
    <source>
        <dbReference type="Proteomes" id="UP000218231"/>
    </source>
</evidence>
<dbReference type="STRING" id="2018661.A0A2A2KI76"/>
<protein>
    <recommendedName>
        <fullName evidence="4">WAP domain-containing protein</fullName>
    </recommendedName>
</protein>
<keyword evidence="3" id="KW-1185">Reference proteome</keyword>
<accession>A0A2A2KI76</accession>
<sequence length="109" mass="12421">MRRLHIDFPSTVLLCILSATFCTLCEAVSCSSNEYCPVGWSVLRREDGSAHTCDPTAFNAKCPRPHNCVHSKCGISFCCVHSDKLEKWKRQEEIEKEIEENNAEEEEEL</sequence>
<evidence type="ECO:0008006" key="4">
    <source>
        <dbReference type="Google" id="ProtNLM"/>
    </source>
</evidence>
<reference evidence="2 3" key="1">
    <citation type="journal article" date="2017" name="Curr. Biol.">
        <title>Genome architecture and evolution of a unichromosomal asexual nematode.</title>
        <authorList>
            <person name="Fradin H."/>
            <person name="Zegar C."/>
            <person name="Gutwein M."/>
            <person name="Lucas J."/>
            <person name="Kovtun M."/>
            <person name="Corcoran D."/>
            <person name="Baugh L.R."/>
            <person name="Kiontke K."/>
            <person name="Gunsalus K."/>
            <person name="Fitch D.H."/>
            <person name="Piano F."/>
        </authorList>
    </citation>
    <scope>NUCLEOTIDE SEQUENCE [LARGE SCALE GENOMIC DNA]</scope>
    <source>
        <strain evidence="2">PF1309</strain>
    </source>
</reference>
<dbReference type="OrthoDB" id="5791564at2759"/>
<feature type="signal peptide" evidence="1">
    <location>
        <begin position="1"/>
        <end position="27"/>
    </location>
</feature>
<proteinExistence type="predicted"/>
<evidence type="ECO:0000256" key="1">
    <source>
        <dbReference type="SAM" id="SignalP"/>
    </source>
</evidence>
<evidence type="ECO:0000313" key="2">
    <source>
        <dbReference type="EMBL" id="PAV73736.1"/>
    </source>
</evidence>
<organism evidence="2 3">
    <name type="scientific">Diploscapter pachys</name>
    <dbReference type="NCBI Taxonomy" id="2018661"/>
    <lineage>
        <taxon>Eukaryota</taxon>
        <taxon>Metazoa</taxon>
        <taxon>Ecdysozoa</taxon>
        <taxon>Nematoda</taxon>
        <taxon>Chromadorea</taxon>
        <taxon>Rhabditida</taxon>
        <taxon>Rhabditina</taxon>
        <taxon>Rhabditomorpha</taxon>
        <taxon>Rhabditoidea</taxon>
        <taxon>Rhabditidae</taxon>
        <taxon>Diploscapter</taxon>
    </lineage>
</organism>
<name>A0A2A2KI76_9BILA</name>
<dbReference type="EMBL" id="LIAE01008543">
    <property type="protein sequence ID" value="PAV73736.1"/>
    <property type="molecule type" value="Genomic_DNA"/>
</dbReference>
<keyword evidence="1" id="KW-0732">Signal</keyword>